<reference evidence="3 4" key="1">
    <citation type="journal article" date="2020" name="Genome Biol. Evol.">
        <title>Comparative genomics of Sclerotiniaceae.</title>
        <authorList>
            <person name="Valero Jimenez C.A."/>
            <person name="Steentjes M."/>
            <person name="Scholten O.E."/>
            <person name="Van Kan J.A.L."/>
        </authorList>
    </citation>
    <scope>NUCLEOTIDE SEQUENCE [LARGE SCALE GENOMIC DNA]</scope>
    <source>
        <strain evidence="3 4">MUCL 94</strain>
    </source>
</reference>
<accession>A0A9P5IVG3</accession>
<dbReference type="GeneID" id="62148158"/>
<dbReference type="Proteomes" id="UP000710849">
    <property type="component" value="Unassembled WGS sequence"/>
</dbReference>
<evidence type="ECO:0000256" key="2">
    <source>
        <dbReference type="SAM" id="Phobius"/>
    </source>
</evidence>
<feature type="region of interest" description="Disordered" evidence="1">
    <location>
        <begin position="184"/>
        <end position="289"/>
    </location>
</feature>
<gene>
    <name evidence="3" type="ORF">EAE97_004569</name>
</gene>
<feature type="compositionally biased region" description="Polar residues" evidence="1">
    <location>
        <begin position="201"/>
        <end position="237"/>
    </location>
</feature>
<dbReference type="RefSeq" id="XP_038734525.1">
    <property type="nucleotide sequence ID" value="XM_038875081.1"/>
</dbReference>
<evidence type="ECO:0000313" key="4">
    <source>
        <dbReference type="Proteomes" id="UP000710849"/>
    </source>
</evidence>
<dbReference type="EMBL" id="RCSW01000007">
    <property type="protein sequence ID" value="KAF7947320.1"/>
    <property type="molecule type" value="Genomic_DNA"/>
</dbReference>
<proteinExistence type="predicted"/>
<feature type="transmembrane region" description="Helical" evidence="2">
    <location>
        <begin position="465"/>
        <end position="486"/>
    </location>
</feature>
<feature type="region of interest" description="Disordered" evidence="1">
    <location>
        <begin position="1"/>
        <end position="35"/>
    </location>
</feature>
<keyword evidence="2" id="KW-1133">Transmembrane helix</keyword>
<evidence type="ECO:0000313" key="3">
    <source>
        <dbReference type="EMBL" id="KAF7947320.1"/>
    </source>
</evidence>
<feature type="compositionally biased region" description="Basic residues" evidence="1">
    <location>
        <begin position="258"/>
        <end position="269"/>
    </location>
</feature>
<dbReference type="AlphaFoldDB" id="A0A9P5IVG3"/>
<protein>
    <submittedName>
        <fullName evidence="3">Uncharacterized protein</fullName>
    </submittedName>
</protein>
<feature type="transmembrane region" description="Helical" evidence="2">
    <location>
        <begin position="498"/>
        <end position="519"/>
    </location>
</feature>
<feature type="compositionally biased region" description="Low complexity" evidence="1">
    <location>
        <begin position="238"/>
        <end position="249"/>
    </location>
</feature>
<keyword evidence="4" id="KW-1185">Reference proteome</keyword>
<organism evidence="3 4">
    <name type="scientific">Botrytis byssoidea</name>
    <dbReference type="NCBI Taxonomy" id="139641"/>
    <lineage>
        <taxon>Eukaryota</taxon>
        <taxon>Fungi</taxon>
        <taxon>Dikarya</taxon>
        <taxon>Ascomycota</taxon>
        <taxon>Pezizomycotina</taxon>
        <taxon>Leotiomycetes</taxon>
        <taxon>Helotiales</taxon>
        <taxon>Sclerotiniaceae</taxon>
        <taxon>Botrytis</taxon>
    </lineage>
</organism>
<comment type="caution">
    <text evidence="3">The sequence shown here is derived from an EMBL/GenBank/DDBJ whole genome shotgun (WGS) entry which is preliminary data.</text>
</comment>
<evidence type="ECO:0000256" key="1">
    <source>
        <dbReference type="SAM" id="MobiDB-lite"/>
    </source>
</evidence>
<name>A0A9P5IVG3_9HELO</name>
<keyword evidence="2" id="KW-0812">Transmembrane</keyword>
<sequence>MSYDIEDGAPTTLSLSSINSTSTSTSTSTSPSQFLVPSSVSRHANFSTSTHQYPDSPTLGPVPAVIKSTNGNLFWADESCARRVGLTCDEARLFLQLQSGNYTYSEYSPMFHAFGEEKKNLQRKLRELKWWQVERRKEWEQRVEWLSKMEEPRLWLLYLMARKRRILWVACRRVLDRLRYKREEREERKRNSQIGIEALKESTTGENSSSLDSENTQSGDSEQSVTELTTGTLTQLVTAHQSSSHPASTHSHESSTHSHSHSCLHKLTSRMRQPEKSHPDPSSNSCPIFSRPLSATTSSLQALTTLLLPPQSPYLVLGYFPTSSLDPHETYISLSDPATLFSSLHHAERSLRGARRFFSLKSLAGFGLYKCDIERGAHMKIGLREEEKMVLRKFYAAYKVKRRSIPWFGRGEWDEDVERAWLGWVEKSLNEGSQRKDGKGDSAERAKGPLEGRWSLELVYDWCPYRLSAVVITPLLLSLIVGTWFMAVTGDVITAWTLALYIVTAAAAIVALLGIIGSLKDV</sequence>
<keyword evidence="2" id="KW-0472">Membrane</keyword>
<feature type="compositionally biased region" description="Low complexity" evidence="1">
    <location>
        <begin position="10"/>
        <end position="32"/>
    </location>
</feature>